<evidence type="ECO:0000313" key="2">
    <source>
        <dbReference type="EMBL" id="NVN48348.1"/>
    </source>
</evidence>
<sequence length="93" mass="9937">MTTQSTVVSTGHGDSIASTGAKKKPAPMYHDEPARSQISTKRNHRGMFGSDSMGDVMALPLLCLPFTVPAGGRRHNYLGGSGQTRIRRPHSSS</sequence>
<reference evidence="2 3" key="1">
    <citation type="submission" date="2020-05" db="EMBL/GenBank/DDBJ databases">
        <title>Draft genome sequence of Mycobacterium hippocampi DL, isolated from European seabass, Dicentrarchus labrax, reared in fish farms.</title>
        <authorList>
            <person name="Stathopoulou P."/>
            <person name="Asimakis E."/>
            <person name="Tzokas K."/>
            <person name="Batargias C."/>
            <person name="Tsiamis G."/>
        </authorList>
    </citation>
    <scope>NUCLEOTIDE SEQUENCE [LARGE SCALE GENOMIC DNA]</scope>
    <source>
        <strain evidence="2 3">DL</strain>
    </source>
</reference>
<feature type="region of interest" description="Disordered" evidence="1">
    <location>
        <begin position="73"/>
        <end position="93"/>
    </location>
</feature>
<comment type="caution">
    <text evidence="2">The sequence shown here is derived from an EMBL/GenBank/DDBJ whole genome shotgun (WGS) entry which is preliminary data.</text>
</comment>
<keyword evidence="3" id="KW-1185">Reference proteome</keyword>
<name>A0A850PDW7_9MYCO</name>
<accession>A0A850PDW7</accession>
<protein>
    <submittedName>
        <fullName evidence="2">Uncharacterized protein</fullName>
    </submittedName>
</protein>
<dbReference type="Proteomes" id="UP000570517">
    <property type="component" value="Unassembled WGS sequence"/>
</dbReference>
<evidence type="ECO:0000313" key="3">
    <source>
        <dbReference type="Proteomes" id="UP000570517"/>
    </source>
</evidence>
<gene>
    <name evidence="2" type="ORF">HLY00_2723</name>
</gene>
<evidence type="ECO:0000256" key="1">
    <source>
        <dbReference type="SAM" id="MobiDB-lite"/>
    </source>
</evidence>
<dbReference type="EMBL" id="JABFYL010000004">
    <property type="protein sequence ID" value="NVN48348.1"/>
    <property type="molecule type" value="Genomic_DNA"/>
</dbReference>
<dbReference type="AlphaFoldDB" id="A0A850PDW7"/>
<feature type="region of interest" description="Disordered" evidence="1">
    <location>
        <begin position="1"/>
        <end position="49"/>
    </location>
</feature>
<proteinExistence type="predicted"/>
<organism evidence="2 3">
    <name type="scientific">Mycolicibacterium hippocampi</name>
    <dbReference type="NCBI Taxonomy" id="659824"/>
    <lineage>
        <taxon>Bacteria</taxon>
        <taxon>Bacillati</taxon>
        <taxon>Actinomycetota</taxon>
        <taxon>Actinomycetes</taxon>
        <taxon>Mycobacteriales</taxon>
        <taxon>Mycobacteriaceae</taxon>
        <taxon>Mycolicibacterium</taxon>
    </lineage>
</organism>